<accession>A0AAV2KTZ0</accession>
<protein>
    <submittedName>
        <fullName evidence="2">Uncharacterized protein</fullName>
    </submittedName>
</protein>
<evidence type="ECO:0000256" key="1">
    <source>
        <dbReference type="SAM" id="MobiDB-lite"/>
    </source>
</evidence>
<evidence type="ECO:0000313" key="2">
    <source>
        <dbReference type="EMBL" id="CAL1593525.1"/>
    </source>
</evidence>
<proteinExistence type="predicted"/>
<evidence type="ECO:0000313" key="3">
    <source>
        <dbReference type="Proteomes" id="UP001497482"/>
    </source>
</evidence>
<dbReference type="EMBL" id="OZ035824">
    <property type="protein sequence ID" value="CAL1593525.1"/>
    <property type="molecule type" value="Genomic_DNA"/>
</dbReference>
<dbReference type="AlphaFoldDB" id="A0AAV2KTZ0"/>
<keyword evidence="3" id="KW-1185">Reference proteome</keyword>
<feature type="region of interest" description="Disordered" evidence="1">
    <location>
        <begin position="1"/>
        <end position="20"/>
    </location>
</feature>
<name>A0AAV2KTZ0_KNICA</name>
<organism evidence="2 3">
    <name type="scientific">Knipowitschia caucasica</name>
    <name type="common">Caucasian dwarf goby</name>
    <name type="synonym">Pomatoschistus caucasicus</name>
    <dbReference type="NCBI Taxonomy" id="637954"/>
    <lineage>
        <taxon>Eukaryota</taxon>
        <taxon>Metazoa</taxon>
        <taxon>Chordata</taxon>
        <taxon>Craniata</taxon>
        <taxon>Vertebrata</taxon>
        <taxon>Euteleostomi</taxon>
        <taxon>Actinopterygii</taxon>
        <taxon>Neopterygii</taxon>
        <taxon>Teleostei</taxon>
        <taxon>Neoteleostei</taxon>
        <taxon>Acanthomorphata</taxon>
        <taxon>Gobiaria</taxon>
        <taxon>Gobiiformes</taxon>
        <taxon>Gobioidei</taxon>
        <taxon>Gobiidae</taxon>
        <taxon>Gobiinae</taxon>
        <taxon>Knipowitschia</taxon>
    </lineage>
</organism>
<gene>
    <name evidence="2" type="ORF">KC01_LOCUS22620</name>
</gene>
<reference evidence="2 3" key="1">
    <citation type="submission" date="2024-04" db="EMBL/GenBank/DDBJ databases">
        <authorList>
            <person name="Waldvogel A.-M."/>
            <person name="Schoenle A."/>
        </authorList>
    </citation>
    <scope>NUCLEOTIDE SEQUENCE [LARGE SCALE GENOMIC DNA]</scope>
</reference>
<sequence>MSKHGGRAGVSLDTDLGSNRRFGLGVTADVRGVPLWLVRFVIGSARCGQQQEAGPADLRAPLWSVLSRTQIGLRLLNSASSSALCRTLVPLRSRPDPIEEAQSQHQ</sequence>
<dbReference type="Proteomes" id="UP001497482">
    <property type="component" value="Chromosome 2"/>
</dbReference>